<feature type="repeat" description="PPR" evidence="8">
    <location>
        <begin position="363"/>
        <end position="397"/>
    </location>
</feature>
<dbReference type="FunFam" id="3.30.300.30:FF:000004">
    <property type="entry name" value="Acetyl-coenzyme A synthetase"/>
    <property type="match status" value="1"/>
</dbReference>
<dbReference type="InterPro" id="IPR000873">
    <property type="entry name" value="AMP-dep_synth/lig_dom"/>
</dbReference>
<dbReference type="SUPFAM" id="SSF56801">
    <property type="entry name" value="Acetyl-CoA synthetase-like"/>
    <property type="match status" value="1"/>
</dbReference>
<dbReference type="PANTHER" id="PTHR24095:SF14">
    <property type="entry name" value="ACETYL-COENZYME A SYNTHETASE 1"/>
    <property type="match status" value="1"/>
</dbReference>
<evidence type="ECO:0000256" key="6">
    <source>
        <dbReference type="ARBA" id="ARBA00022741"/>
    </source>
</evidence>
<feature type="domain" description="F-box protein At3g26010-like beta-propeller" evidence="12">
    <location>
        <begin position="783"/>
        <end position="1011"/>
    </location>
</feature>
<dbReference type="GO" id="GO:0003987">
    <property type="term" value="F:acetate-CoA ligase activity"/>
    <property type="evidence" value="ECO:0007669"/>
    <property type="project" value="UniProtKB-EC"/>
</dbReference>
<dbReference type="Pfam" id="PF01535">
    <property type="entry name" value="PPR"/>
    <property type="match status" value="1"/>
</dbReference>
<dbReference type="SUPFAM" id="SSF48371">
    <property type="entry name" value="ARM repeat"/>
    <property type="match status" value="1"/>
</dbReference>
<sequence>MVGFGLFKKKKISSSKTPASSIQDLERIIPEMRMVLFGDDDDEVTVSERACDQLTNTFFSEGRLRVLILSLPKLESGLQLDAIRVIAGLQRRRVAANPYIASDYMENNLDLIDILLSGYQVDDLALTYGAIARGCIRHQCVAKYVLESDHMKKFFAYLQNPSFEIASDAQATFRELLTRHKSTVSEFLSKNQDWFFQEYNSQLLESPNYITRRHAAKLLGDILQCSSNSAVRDKYVSSLNNLRVVMNLLRDSNRHIQFECFHVFKLFVGNQSKPQEIIRVLLANQSKLLQFFGEFYLDRVNDEQFEADKKCRNFGQLKLIHAKIIRHGLSNDQLLVRKLLDLCSFYGKTDHALLVFSQIQCPHVFTWNLMIRALTINGSSQQALLLYNLMICNGFRPDKFTFPFVIKACIASLAIEKGKEVHGLAVKAGFSRDMFVQNTLMDLYFKCGDVDGGRMVFDKMRVRSVVSWTTMISGLAASGDLDAARRVFEQMQTRNVVSWTAMINAYVRNERAQEAFELFQRMLLDNVRPNEFTLVSLLQACTELRSLKLGNWIHDFALKNGFVLGVYLGTALIDMYSKCGSLEDARKVFDKMEIKNLATWNSMITSLGVHGHGEEALALFAQMENANVHPDAITFVGVLCACVHENNVNEGYSYFRYMREHYGISPIEEHYTCLIELYNCAKMKDEVLQLEGQVIWRLLVEGSHVIGVARWIDVLVSTCRIRVRSFIWPETMERWSSANRGCPRNYRDGLLCHYLFRDGSAQYIFLDLADEGSVVVNRSLSFNTESNMHICASSNGLLLLSSVNGNLLRYNLFNLLTEQCVVLPQPQITRRSIGTGLAFDGFHYQVVRIFSSEGDRSISEPSSSSAPSAARGGRLIEMEIFSSETGIWKRHSPPIHLPSDLPKLSTIPLFSNGAIHWELGGYLLMYYVNSSYCRLIELPNYPQKWSCNSLTFGQCLWEAQGYVHYCYTDSEGIHTWVLLKEEDHQYYSSYYHYDRDRYQWKLAHTVTHQYLMCQNPEIFLRMGRRNIYFIQWEPYFISPFAYIQSFQTLYLRLPGMIVSYNLRTQALKEVCSYEFPDSNFHCCLLVAVVHSSKDDARGGHPKPAGAIGNASGGGGAVVMASSGCNNNNGNNSKKMKTESFLRHVESLASFPSGAGKISRLNAVILGEALSSEENDIVLPSDDFSRQALVPSPQKYLEMYKRSVEDPAGFWADIASEFYWKEKWGQRVCSENLDVRKGNVKIEWFKGGITNICYNCLDRNIEAGLGDKVAIYWEANDPGVDATLTYSQLLQQVCQLANYLKDIGVKKGDAVIIYLPMLMELPIAMLACARIGAVHSVVFAGFSSDSLAQRIMDCKPKVVITSNAVKRGPKAIHLKDIVDAALDEFAKSGISVDVCLTYENQSAMTRENTKWQDGRDIWWQDVVPKYPTKCEVEWVDAEDPLFLLYTSGSTGKPKGVLHTTGGYMVHTATTFKYAFDYKPSDVYWCTADCGWITGHSYVTYGPMLNGASVVVFEGAPTYPDSGRSWDIVDKYKVTIFYTAPTLVRSLMRDGNEYVTRYSRKSLRVLGSVGEPINPSAWRWFFNVVGDSRCPISDTWWQTETGGFMITPLPGAWPQKPGSATFPFFGVQPVIVDEKGVEIEGECSGYLCIKSSWPGAFRTLYGDHERYETTYFKPFPGYYFTGDGCSRDKDGYHWLTGRVDDVINVSGHRIGTAEVESALVSHSQCAEAAVVGVEHEVKGQGIYAFVTLVEGVPYSEELRKSLVLAVRKQIGAFAAPDKIHWAPGLPKTRSGKIMRRILRKIASRQLDELGDTSTLADPGVVDQLIALADC</sequence>
<keyword evidence="4" id="KW-0436">Ligase</keyword>
<evidence type="ECO:0000313" key="14">
    <source>
        <dbReference type="Proteomes" id="UP001428341"/>
    </source>
</evidence>
<dbReference type="InterPro" id="IPR013878">
    <property type="entry name" value="Mo25"/>
</dbReference>
<dbReference type="PROSITE" id="PS51375">
    <property type="entry name" value="PPR"/>
    <property type="match status" value="4"/>
</dbReference>
<dbReference type="NCBIfam" id="NF001208">
    <property type="entry name" value="PRK00174.1"/>
    <property type="match status" value="1"/>
</dbReference>
<dbReference type="Gene3D" id="3.40.50.12780">
    <property type="entry name" value="N-terminal domain of ligase-like"/>
    <property type="match status" value="1"/>
</dbReference>
<dbReference type="Gene3D" id="3.30.300.30">
    <property type="match status" value="1"/>
</dbReference>
<dbReference type="InterPro" id="IPR011989">
    <property type="entry name" value="ARM-like"/>
</dbReference>
<feature type="repeat" description="PPR" evidence="8">
    <location>
        <begin position="495"/>
        <end position="529"/>
    </location>
</feature>
<organism evidence="13 14">
    <name type="scientific">Citrus x changshan-huyou</name>
    <dbReference type="NCBI Taxonomy" id="2935761"/>
    <lineage>
        <taxon>Eukaryota</taxon>
        <taxon>Viridiplantae</taxon>
        <taxon>Streptophyta</taxon>
        <taxon>Embryophyta</taxon>
        <taxon>Tracheophyta</taxon>
        <taxon>Spermatophyta</taxon>
        <taxon>Magnoliopsida</taxon>
        <taxon>eudicotyledons</taxon>
        <taxon>Gunneridae</taxon>
        <taxon>Pentapetalae</taxon>
        <taxon>rosids</taxon>
        <taxon>malvids</taxon>
        <taxon>Sapindales</taxon>
        <taxon>Rutaceae</taxon>
        <taxon>Aurantioideae</taxon>
        <taxon>Citrus</taxon>
    </lineage>
</organism>
<dbReference type="Pfam" id="PF08569">
    <property type="entry name" value="Mo25"/>
    <property type="match status" value="1"/>
</dbReference>
<dbReference type="GO" id="GO:0005524">
    <property type="term" value="F:ATP binding"/>
    <property type="evidence" value="ECO:0007669"/>
    <property type="project" value="UniProtKB-KW"/>
</dbReference>
<evidence type="ECO:0000259" key="9">
    <source>
        <dbReference type="Pfam" id="PF00501"/>
    </source>
</evidence>
<dbReference type="GO" id="GO:0019427">
    <property type="term" value="P:acetyl-CoA biosynthetic process from acetate"/>
    <property type="evidence" value="ECO:0007669"/>
    <property type="project" value="InterPro"/>
</dbReference>
<dbReference type="InterPro" id="IPR016024">
    <property type="entry name" value="ARM-type_fold"/>
</dbReference>
<dbReference type="Pfam" id="PF16177">
    <property type="entry name" value="ACAS_N"/>
    <property type="match status" value="1"/>
</dbReference>
<dbReference type="GO" id="GO:0016208">
    <property type="term" value="F:AMP binding"/>
    <property type="evidence" value="ECO:0007669"/>
    <property type="project" value="InterPro"/>
</dbReference>
<evidence type="ECO:0000256" key="5">
    <source>
        <dbReference type="ARBA" id="ARBA00022737"/>
    </source>
</evidence>
<dbReference type="PROSITE" id="PS00455">
    <property type="entry name" value="AMP_BINDING"/>
    <property type="match status" value="1"/>
</dbReference>
<dbReference type="FunFam" id="1.25.40.10:FF:000470">
    <property type="entry name" value="Pentatricopeptide repeat-containing protein At5g66520"/>
    <property type="match status" value="1"/>
</dbReference>
<keyword evidence="14" id="KW-1185">Reference proteome</keyword>
<evidence type="ECO:0000256" key="7">
    <source>
        <dbReference type="ARBA" id="ARBA00022840"/>
    </source>
</evidence>
<dbReference type="InterPro" id="IPR056592">
    <property type="entry name" value="Beta-prop_At3g26010-like"/>
</dbReference>
<protein>
    <recommendedName>
        <fullName evidence="3">acetate--CoA ligase</fullName>
        <ecNumber evidence="3">6.2.1.1</ecNumber>
    </recommendedName>
</protein>
<feature type="domain" description="AMP-binding enzyme C-terminal" evidence="10">
    <location>
        <begin position="1712"/>
        <end position="1790"/>
    </location>
</feature>
<keyword evidence="7" id="KW-0067">ATP-binding</keyword>
<dbReference type="InterPro" id="IPR020845">
    <property type="entry name" value="AMP-binding_CS"/>
</dbReference>
<dbReference type="InterPro" id="IPR011904">
    <property type="entry name" value="Ac_CoA_lig"/>
</dbReference>
<dbReference type="HAMAP" id="MF_01123">
    <property type="entry name" value="Ac_CoA_synth"/>
    <property type="match status" value="1"/>
</dbReference>
<dbReference type="Pfam" id="PF24750">
    <property type="entry name" value="b-prop_At3g26010-like"/>
    <property type="match status" value="1"/>
</dbReference>
<evidence type="ECO:0000259" key="12">
    <source>
        <dbReference type="Pfam" id="PF24750"/>
    </source>
</evidence>
<dbReference type="EC" id="6.2.1.1" evidence="3"/>
<dbReference type="InterPro" id="IPR011990">
    <property type="entry name" value="TPR-like_helical_dom_sf"/>
</dbReference>
<feature type="domain" description="Acetyl-coenzyme A synthetase N-terminal" evidence="11">
    <location>
        <begin position="1195"/>
        <end position="1255"/>
    </location>
</feature>
<dbReference type="InterPro" id="IPR025110">
    <property type="entry name" value="AMP-bd_C"/>
</dbReference>
<dbReference type="Proteomes" id="UP001428341">
    <property type="component" value="Unassembled WGS sequence"/>
</dbReference>
<dbReference type="EMBL" id="JBCGBO010000002">
    <property type="protein sequence ID" value="KAK9221724.1"/>
    <property type="molecule type" value="Genomic_DNA"/>
</dbReference>
<dbReference type="NCBIfam" id="TIGR02188">
    <property type="entry name" value="Ac_CoA_lig_AcsA"/>
    <property type="match status" value="1"/>
</dbReference>
<evidence type="ECO:0000256" key="8">
    <source>
        <dbReference type="PROSITE-ProRule" id="PRU00708"/>
    </source>
</evidence>
<dbReference type="InterPro" id="IPR032387">
    <property type="entry name" value="ACAS_N"/>
</dbReference>
<comment type="similarity">
    <text evidence="2">Belongs to the Mo25 family.</text>
</comment>
<dbReference type="Pfam" id="PF13041">
    <property type="entry name" value="PPR_2"/>
    <property type="match status" value="3"/>
</dbReference>
<keyword evidence="5" id="KW-0677">Repeat</keyword>
<dbReference type="FunFam" id="1.25.40.10:FF:000970">
    <property type="entry name" value="Pentatricopeptide repeat-containing protein At3g26630, chloroplastic"/>
    <property type="match status" value="1"/>
</dbReference>
<evidence type="ECO:0000313" key="13">
    <source>
        <dbReference type="EMBL" id="KAK9221724.1"/>
    </source>
</evidence>
<gene>
    <name evidence="13" type="ORF">WN944_010153</name>
</gene>
<reference evidence="13 14" key="1">
    <citation type="submission" date="2024-05" db="EMBL/GenBank/DDBJ databases">
        <title>Haplotype-resolved chromosome-level genome assembly of Huyou (Citrus changshanensis).</title>
        <authorList>
            <person name="Miao C."/>
            <person name="Chen W."/>
            <person name="Wu Y."/>
            <person name="Wang L."/>
            <person name="Zhao S."/>
            <person name="Grierson D."/>
            <person name="Xu C."/>
            <person name="Chen K."/>
        </authorList>
    </citation>
    <scope>NUCLEOTIDE SEQUENCE [LARGE SCALE GENOMIC DNA]</scope>
    <source>
        <strain evidence="13">01-14</strain>
        <tissue evidence="13">Leaf</tissue>
    </source>
</reference>
<keyword evidence="6" id="KW-0547">Nucleotide-binding</keyword>
<dbReference type="FunFam" id="3.40.50.12780:FF:000001">
    <property type="entry name" value="Acetyl-coenzyme A synthetase"/>
    <property type="match status" value="1"/>
</dbReference>
<accession>A0AAP0MT37</accession>
<dbReference type="Pfam" id="PF13193">
    <property type="entry name" value="AMP-binding_C"/>
    <property type="match status" value="1"/>
</dbReference>
<dbReference type="InterPro" id="IPR002885">
    <property type="entry name" value="PPR_rpt"/>
</dbReference>
<proteinExistence type="inferred from homology"/>
<evidence type="ECO:0000256" key="1">
    <source>
        <dbReference type="ARBA" id="ARBA00006432"/>
    </source>
</evidence>
<evidence type="ECO:0000256" key="2">
    <source>
        <dbReference type="ARBA" id="ARBA00011012"/>
    </source>
</evidence>
<dbReference type="CDD" id="cd05966">
    <property type="entry name" value="ACS"/>
    <property type="match status" value="1"/>
</dbReference>
<dbReference type="SUPFAM" id="SSF48452">
    <property type="entry name" value="TPR-like"/>
    <property type="match status" value="1"/>
</dbReference>
<feature type="repeat" description="PPR" evidence="8">
    <location>
        <begin position="464"/>
        <end position="494"/>
    </location>
</feature>
<evidence type="ECO:0000256" key="3">
    <source>
        <dbReference type="ARBA" id="ARBA00013275"/>
    </source>
</evidence>
<dbReference type="PANTHER" id="PTHR24095">
    <property type="entry name" value="ACETYL-COENZYME A SYNTHETASE"/>
    <property type="match status" value="1"/>
</dbReference>
<feature type="repeat" description="PPR" evidence="8">
    <location>
        <begin position="596"/>
        <end position="630"/>
    </location>
</feature>
<comment type="caution">
    <text evidence="13">The sequence shown here is derived from an EMBL/GenBank/DDBJ whole genome shotgun (WGS) entry which is preliminary data.</text>
</comment>
<evidence type="ECO:0000259" key="11">
    <source>
        <dbReference type="Pfam" id="PF16177"/>
    </source>
</evidence>
<dbReference type="Gene3D" id="1.25.40.10">
    <property type="entry name" value="Tetratricopeptide repeat domain"/>
    <property type="match status" value="3"/>
</dbReference>
<dbReference type="InterPro" id="IPR045851">
    <property type="entry name" value="AMP-bd_C_sf"/>
</dbReference>
<comment type="similarity">
    <text evidence="1">Belongs to the ATP-dependent AMP-binding enzyme family.</text>
</comment>
<evidence type="ECO:0000256" key="4">
    <source>
        <dbReference type="ARBA" id="ARBA00022598"/>
    </source>
</evidence>
<feature type="domain" description="AMP-dependent synthetase/ligase" evidence="9">
    <location>
        <begin position="1265"/>
        <end position="1650"/>
    </location>
</feature>
<dbReference type="Pfam" id="PF00501">
    <property type="entry name" value="AMP-binding"/>
    <property type="match status" value="1"/>
</dbReference>
<dbReference type="InterPro" id="IPR042099">
    <property type="entry name" value="ANL_N_sf"/>
</dbReference>
<dbReference type="NCBIfam" id="TIGR00756">
    <property type="entry name" value="PPR"/>
    <property type="match status" value="6"/>
</dbReference>
<evidence type="ECO:0000259" key="10">
    <source>
        <dbReference type="Pfam" id="PF13193"/>
    </source>
</evidence>
<dbReference type="Gene3D" id="1.25.10.10">
    <property type="entry name" value="Leucine-rich Repeat Variant"/>
    <property type="match status" value="1"/>
</dbReference>
<name>A0AAP0MT37_9ROSI</name>